<evidence type="ECO:0000256" key="1">
    <source>
        <dbReference type="ARBA" id="ARBA00023239"/>
    </source>
</evidence>
<evidence type="ECO:0000313" key="5">
    <source>
        <dbReference type="EMBL" id="SHJ36594.1"/>
    </source>
</evidence>
<name>A0A1M6IQ71_9FIRM</name>
<evidence type="ECO:0000313" key="6">
    <source>
        <dbReference type="Proteomes" id="UP000184301"/>
    </source>
</evidence>
<organism evidence="5 6">
    <name type="scientific">Hespellia stercorisuis DSM 15480</name>
    <dbReference type="NCBI Taxonomy" id="1121950"/>
    <lineage>
        <taxon>Bacteria</taxon>
        <taxon>Bacillati</taxon>
        <taxon>Bacillota</taxon>
        <taxon>Clostridia</taxon>
        <taxon>Lachnospirales</taxon>
        <taxon>Lachnospiraceae</taxon>
        <taxon>Hespellia</taxon>
    </lineage>
</organism>
<dbReference type="GO" id="GO:0016740">
    <property type="term" value="F:transferase activity"/>
    <property type="evidence" value="ECO:0007669"/>
    <property type="project" value="UniProtKB-KW"/>
</dbReference>
<dbReference type="PANTHER" id="PTHR12935:SF0">
    <property type="entry name" value="GAMMA-GLUTAMYLCYCLOTRANSFERASE"/>
    <property type="match status" value="1"/>
</dbReference>
<keyword evidence="6" id="KW-1185">Reference proteome</keyword>
<dbReference type="Gene3D" id="3.10.490.10">
    <property type="entry name" value="Gamma-glutamyl cyclotransferase-like"/>
    <property type="match status" value="1"/>
</dbReference>
<dbReference type="PANTHER" id="PTHR12935">
    <property type="entry name" value="GAMMA-GLUTAMYLCYCLOTRANSFERASE"/>
    <property type="match status" value="1"/>
</dbReference>
<dbReference type="GO" id="GO:0003839">
    <property type="term" value="F:gamma-glutamylcyclotransferase activity"/>
    <property type="evidence" value="ECO:0007669"/>
    <property type="project" value="InterPro"/>
</dbReference>
<evidence type="ECO:0000256" key="2">
    <source>
        <dbReference type="PIRSR" id="PIRSR617939-1"/>
    </source>
</evidence>
<feature type="active site" description="Proton acceptor" evidence="2">
    <location>
        <position position="78"/>
    </location>
</feature>
<dbReference type="InterPro" id="IPR036568">
    <property type="entry name" value="GGCT-like_sf"/>
</dbReference>
<dbReference type="OrthoDB" id="158990at2"/>
<accession>A0A1M6IQ71</accession>
<keyword evidence="1" id="KW-0456">Lyase</keyword>
<evidence type="ECO:0000256" key="3">
    <source>
        <dbReference type="PIRSR" id="PIRSR617939-2"/>
    </source>
</evidence>
<sequence>MKKRYYLAYGSNLNVRQMRMRCPSARVIGTAEIKDYELLFKGSHTGAYLTIEPKSGGSVPVAVWSVTDEDEAALDRYEGFPTFYYKKEMQLPIKGIKSGKTRIRDCFVYIMHEERSIGIPSLAYVSVCLEGYISFGFDEHFLAEAQLKSEEAFGYENRNH</sequence>
<evidence type="ECO:0000259" key="4">
    <source>
        <dbReference type="Pfam" id="PF06094"/>
    </source>
</evidence>
<dbReference type="InterPro" id="IPR013024">
    <property type="entry name" value="GGCT-like"/>
</dbReference>
<dbReference type="InterPro" id="IPR009288">
    <property type="entry name" value="AIG2-like_dom"/>
</dbReference>
<protein>
    <submittedName>
        <fullName evidence="5">Gamma-glutamyl cyclotransferase, AIG2-like</fullName>
    </submittedName>
</protein>
<dbReference type="Pfam" id="PF06094">
    <property type="entry name" value="GGACT"/>
    <property type="match status" value="1"/>
</dbReference>
<dbReference type="STRING" id="1121950.SAMN02745243_00434"/>
<proteinExistence type="predicted"/>
<feature type="domain" description="Gamma-glutamylcyclotransferase AIG2-like" evidence="4">
    <location>
        <begin position="7"/>
        <end position="114"/>
    </location>
</feature>
<feature type="binding site" evidence="3">
    <location>
        <begin position="6"/>
        <end position="11"/>
    </location>
    <ligand>
        <name>substrate</name>
    </ligand>
</feature>
<reference evidence="5 6" key="1">
    <citation type="submission" date="2016-11" db="EMBL/GenBank/DDBJ databases">
        <authorList>
            <person name="Jaros S."/>
            <person name="Januszkiewicz K."/>
            <person name="Wedrychowicz H."/>
        </authorList>
    </citation>
    <scope>NUCLEOTIDE SEQUENCE [LARGE SCALE GENOMIC DNA]</scope>
    <source>
        <strain evidence="5 6">DSM 15480</strain>
    </source>
</reference>
<dbReference type="InterPro" id="IPR017939">
    <property type="entry name" value="G-Glutamylcylcotransferase"/>
</dbReference>
<keyword evidence="5" id="KW-0808">Transferase</keyword>
<dbReference type="AlphaFoldDB" id="A0A1M6IQ71"/>
<dbReference type="CDD" id="cd06661">
    <property type="entry name" value="GGCT_like"/>
    <property type="match status" value="1"/>
</dbReference>
<dbReference type="SUPFAM" id="SSF110857">
    <property type="entry name" value="Gamma-glutamyl cyclotransferase-like"/>
    <property type="match status" value="1"/>
</dbReference>
<gene>
    <name evidence="5" type="ORF">SAMN02745243_00434</name>
</gene>
<dbReference type="RefSeq" id="WP_073104472.1">
    <property type="nucleotide sequence ID" value="NZ_FQZY01000007.1"/>
</dbReference>
<dbReference type="Proteomes" id="UP000184301">
    <property type="component" value="Unassembled WGS sequence"/>
</dbReference>
<dbReference type="EMBL" id="FQZY01000007">
    <property type="protein sequence ID" value="SHJ36594.1"/>
    <property type="molecule type" value="Genomic_DNA"/>
</dbReference>